<proteinExistence type="predicted"/>
<name>A0ABR2AKC4_9ROSI</name>
<comment type="caution">
    <text evidence="1">The sequence shown here is derived from an EMBL/GenBank/DDBJ whole genome shotgun (WGS) entry which is preliminary data.</text>
</comment>
<dbReference type="EMBL" id="JBBPBM010000579">
    <property type="protein sequence ID" value="KAK8494017.1"/>
    <property type="molecule type" value="Genomic_DNA"/>
</dbReference>
<evidence type="ECO:0000313" key="1">
    <source>
        <dbReference type="EMBL" id="KAK8494017.1"/>
    </source>
</evidence>
<reference evidence="1 2" key="1">
    <citation type="journal article" date="2024" name="G3 (Bethesda)">
        <title>Genome assembly of Hibiscus sabdariffa L. provides insights into metabolisms of medicinal natural products.</title>
        <authorList>
            <person name="Kim T."/>
        </authorList>
    </citation>
    <scope>NUCLEOTIDE SEQUENCE [LARGE SCALE GENOMIC DNA]</scope>
    <source>
        <strain evidence="1">TK-2024</strain>
        <tissue evidence="1">Old leaves</tissue>
    </source>
</reference>
<dbReference type="Proteomes" id="UP001472677">
    <property type="component" value="Unassembled WGS sequence"/>
</dbReference>
<protein>
    <submittedName>
        <fullName evidence="1">Uncharacterized protein</fullName>
    </submittedName>
</protein>
<evidence type="ECO:0000313" key="2">
    <source>
        <dbReference type="Proteomes" id="UP001472677"/>
    </source>
</evidence>
<sequence>MERSSPKEEELLSCWGRFKLKLPWTRRKLRSLGYIIMTTFRVKRATPVGGFKYDHLSYAHNFNDGYGDDDPEGTVYCGFSSRYAPPLTSRLVADK</sequence>
<gene>
    <name evidence="1" type="ORF">V6N12_073869</name>
</gene>
<accession>A0ABR2AKC4</accession>
<keyword evidence="2" id="KW-1185">Reference proteome</keyword>
<organism evidence="1 2">
    <name type="scientific">Hibiscus sabdariffa</name>
    <name type="common">roselle</name>
    <dbReference type="NCBI Taxonomy" id="183260"/>
    <lineage>
        <taxon>Eukaryota</taxon>
        <taxon>Viridiplantae</taxon>
        <taxon>Streptophyta</taxon>
        <taxon>Embryophyta</taxon>
        <taxon>Tracheophyta</taxon>
        <taxon>Spermatophyta</taxon>
        <taxon>Magnoliopsida</taxon>
        <taxon>eudicotyledons</taxon>
        <taxon>Gunneridae</taxon>
        <taxon>Pentapetalae</taxon>
        <taxon>rosids</taxon>
        <taxon>malvids</taxon>
        <taxon>Malvales</taxon>
        <taxon>Malvaceae</taxon>
        <taxon>Malvoideae</taxon>
        <taxon>Hibiscus</taxon>
    </lineage>
</organism>